<evidence type="ECO:0000259" key="10">
    <source>
        <dbReference type="Pfam" id="PF04316"/>
    </source>
</evidence>
<keyword evidence="6" id="KW-0804">Transcription</keyword>
<evidence type="ECO:0000256" key="7">
    <source>
        <dbReference type="ARBA" id="ARBA00024739"/>
    </source>
</evidence>
<sequence>MKIEGFQNNIAGIEPQQLRKQLRKRARNGQTEEVTLQESAVSVNESADVEKAVKEQVQLQTIDEQRVQKIKEAIASGNYPVNIHKISESILKEFLGS</sequence>
<keyword evidence="3" id="KW-0678">Repressor</keyword>
<dbReference type="NCBIfam" id="TIGR03824">
    <property type="entry name" value="FlgM_jcvi"/>
    <property type="match status" value="1"/>
</dbReference>
<dbReference type="AlphaFoldDB" id="A0A1R1MKG4"/>
<gene>
    <name evidence="11" type="ORF">BLW93_05990</name>
</gene>
<keyword evidence="11" id="KW-0966">Cell projection</keyword>
<dbReference type="Proteomes" id="UP000187408">
    <property type="component" value="Unassembled WGS sequence"/>
</dbReference>
<name>A0A1R1MKG4_9BACT</name>
<dbReference type="InterPro" id="IPR035890">
    <property type="entry name" value="Anti-sigma-28_factor_FlgM_sf"/>
</dbReference>
<dbReference type="GO" id="GO:0045892">
    <property type="term" value="P:negative regulation of DNA-templated transcription"/>
    <property type="evidence" value="ECO:0007669"/>
    <property type="project" value="InterPro"/>
</dbReference>
<keyword evidence="12" id="KW-1185">Reference proteome</keyword>
<evidence type="ECO:0000256" key="6">
    <source>
        <dbReference type="ARBA" id="ARBA00023163"/>
    </source>
</evidence>
<protein>
    <recommendedName>
        <fullName evidence="2">Negative regulator of flagellin synthesis</fullName>
    </recommendedName>
    <alternativeName>
        <fullName evidence="8">Anti-sigma-28 factor</fullName>
    </alternativeName>
</protein>
<keyword evidence="11" id="KW-0969">Cilium</keyword>
<accession>A0A1R1MKG4</accession>
<organism evidence="11 12">
    <name type="scientific">Desulfurobacterium indicum</name>
    <dbReference type="NCBI Taxonomy" id="1914305"/>
    <lineage>
        <taxon>Bacteria</taxon>
        <taxon>Pseudomonadati</taxon>
        <taxon>Aquificota</taxon>
        <taxon>Aquificia</taxon>
        <taxon>Desulfurobacteriales</taxon>
        <taxon>Desulfurobacteriaceae</taxon>
        <taxon>Desulfurobacterium</taxon>
    </lineage>
</organism>
<evidence type="ECO:0000256" key="1">
    <source>
        <dbReference type="ARBA" id="ARBA00005322"/>
    </source>
</evidence>
<comment type="caution">
    <text evidence="11">The sequence shown here is derived from an EMBL/GenBank/DDBJ whole genome shotgun (WGS) entry which is preliminary data.</text>
</comment>
<dbReference type="InterPro" id="IPR031316">
    <property type="entry name" value="FlgM_C"/>
</dbReference>
<proteinExistence type="inferred from homology"/>
<evidence type="ECO:0000313" key="12">
    <source>
        <dbReference type="Proteomes" id="UP000187408"/>
    </source>
</evidence>
<evidence type="ECO:0000256" key="4">
    <source>
        <dbReference type="ARBA" id="ARBA00022795"/>
    </source>
</evidence>
<keyword evidence="5" id="KW-0805">Transcription regulation</keyword>
<evidence type="ECO:0000256" key="3">
    <source>
        <dbReference type="ARBA" id="ARBA00022491"/>
    </source>
</evidence>
<feature type="domain" description="Anti-sigma-28 factor FlgM C-terminal" evidence="10">
    <location>
        <begin position="47"/>
        <end position="92"/>
    </location>
</feature>
<feature type="region of interest" description="Disordered" evidence="9">
    <location>
        <begin position="21"/>
        <end position="40"/>
    </location>
</feature>
<keyword evidence="11" id="KW-0282">Flagellum</keyword>
<dbReference type="STRING" id="1914305.BLW93_05990"/>
<evidence type="ECO:0000256" key="8">
    <source>
        <dbReference type="ARBA" id="ARBA00030117"/>
    </source>
</evidence>
<reference evidence="11 12" key="1">
    <citation type="submission" date="2016-10" db="EMBL/GenBank/DDBJ databases">
        <title>Genome sequence of a sulfur-reducing bacterium Desulfurobacterium indicum K6013.</title>
        <authorList>
            <person name="Cao J."/>
            <person name="Shao Z."/>
            <person name="Alain K."/>
            <person name="Jebbar M."/>
        </authorList>
    </citation>
    <scope>NUCLEOTIDE SEQUENCE [LARGE SCALE GENOMIC DNA]</scope>
    <source>
        <strain evidence="11 12">K6013</strain>
    </source>
</reference>
<comment type="function">
    <text evidence="7">Responsible for the coupling of flagellin expression to flagellar assembly by preventing expression of the flagellin genes when a component of the middle class of proteins is defective. It negatively regulates flagellar genes by inhibiting the activity of FliA by directly binding to FliA.</text>
</comment>
<evidence type="ECO:0000313" key="11">
    <source>
        <dbReference type="EMBL" id="OMH40301.1"/>
    </source>
</evidence>
<dbReference type="InterPro" id="IPR007412">
    <property type="entry name" value="FlgM"/>
</dbReference>
<evidence type="ECO:0000256" key="9">
    <source>
        <dbReference type="SAM" id="MobiDB-lite"/>
    </source>
</evidence>
<keyword evidence="4" id="KW-1005">Bacterial flagellum biogenesis</keyword>
<dbReference type="SUPFAM" id="SSF101498">
    <property type="entry name" value="Anti-sigma factor FlgM"/>
    <property type="match status" value="1"/>
</dbReference>
<feature type="compositionally biased region" description="Polar residues" evidence="9">
    <location>
        <begin position="28"/>
        <end position="40"/>
    </location>
</feature>
<dbReference type="OrthoDB" id="15397at2"/>
<evidence type="ECO:0000256" key="5">
    <source>
        <dbReference type="ARBA" id="ARBA00023015"/>
    </source>
</evidence>
<dbReference type="EMBL" id="MOEN01000021">
    <property type="protein sequence ID" value="OMH40301.1"/>
    <property type="molecule type" value="Genomic_DNA"/>
</dbReference>
<dbReference type="Pfam" id="PF04316">
    <property type="entry name" value="FlgM"/>
    <property type="match status" value="1"/>
</dbReference>
<evidence type="ECO:0000256" key="2">
    <source>
        <dbReference type="ARBA" id="ARBA00017823"/>
    </source>
</evidence>
<comment type="similarity">
    <text evidence="1">Belongs to the FlgM family.</text>
</comment>
<dbReference type="GO" id="GO:0044781">
    <property type="term" value="P:bacterial-type flagellum organization"/>
    <property type="evidence" value="ECO:0007669"/>
    <property type="project" value="UniProtKB-KW"/>
</dbReference>
<dbReference type="RefSeq" id="WP_076713198.1">
    <property type="nucleotide sequence ID" value="NZ_MOEN01000021.1"/>
</dbReference>